<gene>
    <name evidence="6" type="ORF">H8D96_05400</name>
</gene>
<keyword evidence="4" id="KW-1133">Transmembrane helix</keyword>
<dbReference type="InterPro" id="IPR050498">
    <property type="entry name" value="Ycf3"/>
</dbReference>
<dbReference type="EMBL" id="JACNIG010000134">
    <property type="protein sequence ID" value="MBC8431335.1"/>
    <property type="molecule type" value="Genomic_DNA"/>
</dbReference>
<dbReference type="Pfam" id="PF13432">
    <property type="entry name" value="TPR_16"/>
    <property type="match status" value="1"/>
</dbReference>
<evidence type="ECO:0000313" key="7">
    <source>
        <dbReference type="Proteomes" id="UP000605201"/>
    </source>
</evidence>
<feature type="repeat" description="TPR" evidence="3">
    <location>
        <begin position="89"/>
        <end position="122"/>
    </location>
</feature>
<dbReference type="PANTHER" id="PTHR44858:SF1">
    <property type="entry name" value="UDP-N-ACETYLGLUCOSAMINE--PEPTIDE N-ACETYLGLUCOSAMINYLTRANSFERASE SPINDLY-RELATED"/>
    <property type="match status" value="1"/>
</dbReference>
<protein>
    <submittedName>
        <fullName evidence="6">Tetratricopeptide repeat protein</fullName>
    </submittedName>
</protein>
<keyword evidence="4" id="KW-0812">Transmembrane</keyword>
<feature type="transmembrane region" description="Helical" evidence="4">
    <location>
        <begin position="212"/>
        <end position="230"/>
    </location>
</feature>
<dbReference type="InterPro" id="IPR011990">
    <property type="entry name" value="TPR-like_helical_dom_sf"/>
</dbReference>
<evidence type="ECO:0000256" key="5">
    <source>
        <dbReference type="SAM" id="SignalP"/>
    </source>
</evidence>
<dbReference type="AlphaFoldDB" id="A0A8J6NX40"/>
<dbReference type="PROSITE" id="PS50293">
    <property type="entry name" value="TPR_REGION"/>
    <property type="match status" value="1"/>
</dbReference>
<feature type="chain" id="PRO_5035242470" evidence="5">
    <location>
        <begin position="22"/>
        <end position="237"/>
    </location>
</feature>
<evidence type="ECO:0000256" key="1">
    <source>
        <dbReference type="ARBA" id="ARBA00022737"/>
    </source>
</evidence>
<feature type="repeat" description="TPR" evidence="3">
    <location>
        <begin position="55"/>
        <end position="88"/>
    </location>
</feature>
<dbReference type="Proteomes" id="UP000605201">
    <property type="component" value="Unassembled WGS sequence"/>
</dbReference>
<dbReference type="SUPFAM" id="SSF48452">
    <property type="entry name" value="TPR-like"/>
    <property type="match status" value="1"/>
</dbReference>
<organism evidence="6 7">
    <name type="scientific">Candidatus Desulfatibia vada</name>
    <dbReference type="NCBI Taxonomy" id="2841696"/>
    <lineage>
        <taxon>Bacteria</taxon>
        <taxon>Pseudomonadati</taxon>
        <taxon>Thermodesulfobacteriota</taxon>
        <taxon>Desulfobacteria</taxon>
        <taxon>Desulfobacterales</taxon>
        <taxon>Desulfobacterales incertae sedis</taxon>
        <taxon>Candidatus Desulfatibia</taxon>
    </lineage>
</organism>
<proteinExistence type="predicted"/>
<dbReference type="Gene3D" id="1.25.40.10">
    <property type="entry name" value="Tetratricopeptide repeat domain"/>
    <property type="match status" value="2"/>
</dbReference>
<dbReference type="InterPro" id="IPR019734">
    <property type="entry name" value="TPR_rpt"/>
</dbReference>
<dbReference type="PROSITE" id="PS50005">
    <property type="entry name" value="TPR"/>
    <property type="match status" value="2"/>
</dbReference>
<dbReference type="SMART" id="SM00028">
    <property type="entry name" value="TPR"/>
    <property type="match status" value="4"/>
</dbReference>
<keyword evidence="1" id="KW-0677">Repeat</keyword>
<evidence type="ECO:0000256" key="2">
    <source>
        <dbReference type="ARBA" id="ARBA00022803"/>
    </source>
</evidence>
<comment type="caution">
    <text evidence="6">The sequence shown here is derived from an EMBL/GenBank/DDBJ whole genome shotgun (WGS) entry which is preliminary data.</text>
</comment>
<keyword evidence="5" id="KW-0732">Signal</keyword>
<evidence type="ECO:0000313" key="6">
    <source>
        <dbReference type="EMBL" id="MBC8431335.1"/>
    </source>
</evidence>
<dbReference type="Pfam" id="PF13181">
    <property type="entry name" value="TPR_8"/>
    <property type="match status" value="1"/>
</dbReference>
<accession>A0A8J6NX40</accession>
<evidence type="ECO:0000256" key="3">
    <source>
        <dbReference type="PROSITE-ProRule" id="PRU00339"/>
    </source>
</evidence>
<keyword evidence="4" id="KW-0472">Membrane</keyword>
<feature type="signal peptide" evidence="5">
    <location>
        <begin position="1"/>
        <end position="21"/>
    </location>
</feature>
<keyword evidence="2 3" id="KW-0802">TPR repeat</keyword>
<reference evidence="6 7" key="1">
    <citation type="submission" date="2020-08" db="EMBL/GenBank/DDBJ databases">
        <title>Bridging the membrane lipid divide: bacteria of the FCB group superphylum have the potential to synthesize archaeal ether lipids.</title>
        <authorList>
            <person name="Villanueva L."/>
            <person name="Von Meijenfeldt F.A.B."/>
            <person name="Westbye A.B."/>
            <person name="Yadav S."/>
            <person name="Hopmans E.C."/>
            <person name="Dutilh B.E."/>
            <person name="Sinninghe Damste J.S."/>
        </authorList>
    </citation>
    <scope>NUCLEOTIDE SEQUENCE [LARGE SCALE GENOMIC DNA]</scope>
    <source>
        <strain evidence="6">NIOZ-UU17</strain>
    </source>
</reference>
<sequence>MQRKIICLLIFLMLSAHPVHGENAMDYFNLGLKSNLTPTKIKYFSKALELDPNMAEAYEKRGMLYFFQEKFDNVIQDFQAYIRLAPPKAEAYRMLGIGYLNSGFYERAIDRFTRAIEMESGLTSAYANRAEAYRLIGKYEEAVRDSTIAVKLRGDGRITSDAYRTRAKAFRKIGRNDLAIADVNAAWDIDPRVPLWWRYFLKGFYPEEMRNMAPFIIIGICIVLIFGLKFKPPEKDD</sequence>
<evidence type="ECO:0000256" key="4">
    <source>
        <dbReference type="SAM" id="Phobius"/>
    </source>
</evidence>
<dbReference type="PANTHER" id="PTHR44858">
    <property type="entry name" value="TETRATRICOPEPTIDE REPEAT PROTEIN 6"/>
    <property type="match status" value="1"/>
</dbReference>
<name>A0A8J6NX40_9BACT</name>